<dbReference type="Gene3D" id="3.30.60.90">
    <property type="match status" value="1"/>
</dbReference>
<keyword evidence="1" id="KW-0479">Metal-binding</keyword>
<accession>A0A8H6WNY1</accession>
<evidence type="ECO:0000256" key="2">
    <source>
        <dbReference type="ARBA" id="ARBA00022771"/>
    </source>
</evidence>
<name>A0A8H6WNY1_9AGAR</name>
<dbReference type="OrthoDB" id="3044479at2759"/>
<feature type="compositionally biased region" description="Acidic residues" evidence="4">
    <location>
        <begin position="133"/>
        <end position="145"/>
    </location>
</feature>
<keyword evidence="3" id="KW-0862">Zinc</keyword>
<keyword evidence="6" id="KW-1185">Reference proteome</keyword>
<reference evidence="5" key="1">
    <citation type="submission" date="2020-05" db="EMBL/GenBank/DDBJ databases">
        <title>Mycena genomes resolve the evolution of fungal bioluminescence.</title>
        <authorList>
            <person name="Tsai I.J."/>
        </authorList>
    </citation>
    <scope>NUCLEOTIDE SEQUENCE</scope>
    <source>
        <strain evidence="5">CCC161011</strain>
    </source>
</reference>
<comment type="caution">
    <text evidence="5">The sequence shown here is derived from an EMBL/GenBank/DDBJ whole genome shotgun (WGS) entry which is preliminary data.</text>
</comment>
<organism evidence="5 6">
    <name type="scientific">Mycena venus</name>
    <dbReference type="NCBI Taxonomy" id="2733690"/>
    <lineage>
        <taxon>Eukaryota</taxon>
        <taxon>Fungi</taxon>
        <taxon>Dikarya</taxon>
        <taxon>Basidiomycota</taxon>
        <taxon>Agaricomycotina</taxon>
        <taxon>Agaricomycetes</taxon>
        <taxon>Agaricomycetidae</taxon>
        <taxon>Agaricales</taxon>
        <taxon>Marasmiineae</taxon>
        <taxon>Mycenaceae</taxon>
        <taxon>Mycena</taxon>
    </lineage>
</organism>
<evidence type="ECO:0000313" key="6">
    <source>
        <dbReference type="Proteomes" id="UP000620124"/>
    </source>
</evidence>
<evidence type="ECO:0000256" key="4">
    <source>
        <dbReference type="SAM" id="MobiDB-lite"/>
    </source>
</evidence>
<dbReference type="GO" id="GO:0008270">
    <property type="term" value="F:zinc ion binding"/>
    <property type="evidence" value="ECO:0007669"/>
    <property type="project" value="UniProtKB-KW"/>
</dbReference>
<gene>
    <name evidence="5" type="ORF">MVEN_02650700</name>
</gene>
<dbReference type="EMBL" id="JACAZI010000069">
    <property type="protein sequence ID" value="KAF7324302.1"/>
    <property type="molecule type" value="Genomic_DNA"/>
</dbReference>
<dbReference type="AlphaFoldDB" id="A0A8H6WNY1"/>
<evidence type="ECO:0000256" key="1">
    <source>
        <dbReference type="ARBA" id="ARBA00022723"/>
    </source>
</evidence>
<feature type="region of interest" description="Disordered" evidence="4">
    <location>
        <begin position="129"/>
        <end position="149"/>
    </location>
</feature>
<evidence type="ECO:0000256" key="3">
    <source>
        <dbReference type="ARBA" id="ARBA00022833"/>
    </source>
</evidence>
<evidence type="ECO:0000313" key="5">
    <source>
        <dbReference type="EMBL" id="KAF7324302.1"/>
    </source>
</evidence>
<proteinExistence type="predicted"/>
<keyword evidence="2" id="KW-0863">Zinc-finger</keyword>
<protein>
    <submittedName>
        <fullName evidence="5">VPS13 domain-containing protein</fullName>
    </submittedName>
</protein>
<dbReference type="InterPro" id="IPR043145">
    <property type="entry name" value="Znf_ZZ_sf"/>
</dbReference>
<dbReference type="Proteomes" id="UP000620124">
    <property type="component" value="Unassembled WGS sequence"/>
</dbReference>
<sequence>MRLLPSPSLISFEFCSRFYHSLAEQQIRATTEHGVYCDNCGGNIGGARISCLICQMKDTFNTVDFCSTPGCIDNRVSREDMVKAHLPHHDLIKVRRVLHTRFFGKCYRDAKEALKQARTFFKSPASATAVAEQDSESEVDTEDEEGHAPFSAKSLSIKRLSKIPTLAISIPQGGQSRGPGSGYPMSAVSVARSQVPVTTGPCAEASFICWDCDAKGEVSFGNHDFHTHDLVRVQELVEEKDLSVEERLAELEERFSKHEKTMDDRLGQIAATVDGRMAKVEALLEQLLKKIGPV</sequence>